<feature type="domain" description="B30.2/SPRY" evidence="7">
    <location>
        <begin position="271"/>
        <end position="463"/>
    </location>
</feature>
<evidence type="ECO:0000259" key="6">
    <source>
        <dbReference type="PROSITE" id="PS50119"/>
    </source>
</evidence>
<evidence type="ECO:0000259" key="7">
    <source>
        <dbReference type="PROSITE" id="PS50188"/>
    </source>
</evidence>
<dbReference type="CDD" id="cd12893">
    <property type="entry name" value="SPRY_PRY_TRIM35"/>
    <property type="match status" value="1"/>
</dbReference>
<dbReference type="InterPro" id="IPR043136">
    <property type="entry name" value="B30.2/SPRY_sf"/>
</dbReference>
<dbReference type="PANTHER" id="PTHR24103">
    <property type="entry name" value="E3 UBIQUITIN-PROTEIN LIGASE TRIM"/>
    <property type="match status" value="1"/>
</dbReference>
<dbReference type="InterPro" id="IPR003877">
    <property type="entry name" value="SPRY_dom"/>
</dbReference>
<dbReference type="EMBL" id="SOYY01000001">
    <property type="protein sequence ID" value="KAA0724930.1"/>
    <property type="molecule type" value="Genomic_DNA"/>
</dbReference>
<dbReference type="InterPro" id="IPR003879">
    <property type="entry name" value="Butyrophylin_SPRY"/>
</dbReference>
<dbReference type="SMART" id="SM00589">
    <property type="entry name" value="PRY"/>
    <property type="match status" value="1"/>
</dbReference>
<comment type="caution">
    <text evidence="8">The sequence shown here is derived from an EMBL/GenBank/DDBJ whole genome shotgun (WGS) entry which is preliminary data.</text>
</comment>
<dbReference type="PROSITE" id="PS00518">
    <property type="entry name" value="ZF_RING_1"/>
    <property type="match status" value="1"/>
</dbReference>
<dbReference type="InterPro" id="IPR000315">
    <property type="entry name" value="Znf_B-box"/>
</dbReference>
<dbReference type="FunFam" id="2.60.120.920:FF:000004">
    <property type="entry name" value="Butyrophilin subfamily 1 member A1"/>
    <property type="match status" value="1"/>
</dbReference>
<dbReference type="Pfam" id="PF00643">
    <property type="entry name" value="zf-B_box"/>
    <property type="match status" value="1"/>
</dbReference>
<keyword evidence="9" id="KW-1185">Reference proteome</keyword>
<dbReference type="InterPro" id="IPR006574">
    <property type="entry name" value="PRY"/>
</dbReference>
<dbReference type="InterPro" id="IPR050143">
    <property type="entry name" value="TRIM/RBCC"/>
</dbReference>
<gene>
    <name evidence="8" type="ORF">E1301_Tti014788</name>
</gene>
<dbReference type="SUPFAM" id="SSF49899">
    <property type="entry name" value="Concanavalin A-like lectins/glucanases"/>
    <property type="match status" value="1"/>
</dbReference>
<dbReference type="SUPFAM" id="SSF57845">
    <property type="entry name" value="B-box zinc-binding domain"/>
    <property type="match status" value="1"/>
</dbReference>
<dbReference type="Pfam" id="PF00622">
    <property type="entry name" value="SPRY"/>
    <property type="match status" value="1"/>
</dbReference>
<proteinExistence type="predicted"/>
<dbReference type="Proteomes" id="UP000324632">
    <property type="component" value="Chromosome 1"/>
</dbReference>
<dbReference type="InterPro" id="IPR001870">
    <property type="entry name" value="B30.2/SPRY"/>
</dbReference>
<accession>A0A5A9PRV0</accession>
<evidence type="ECO:0000313" key="9">
    <source>
        <dbReference type="Proteomes" id="UP000324632"/>
    </source>
</evidence>
<dbReference type="GO" id="GO:0008270">
    <property type="term" value="F:zinc ion binding"/>
    <property type="evidence" value="ECO:0007669"/>
    <property type="project" value="UniProtKB-KW"/>
</dbReference>
<keyword evidence="3" id="KW-0862">Zinc</keyword>
<keyword evidence="1" id="KW-0479">Metal-binding</keyword>
<dbReference type="SMART" id="SM00449">
    <property type="entry name" value="SPRY"/>
    <property type="match status" value="1"/>
</dbReference>
<dbReference type="Pfam" id="PF13765">
    <property type="entry name" value="PRY"/>
    <property type="match status" value="1"/>
</dbReference>
<sequence>MSEDPSSVCPGCQCEGSVLLPCGHSLCPECLRLCQHELGPDRQGCTECYGRELLDSVLKGLLDSLFQGQPCRLGDGVEGRESQEDGELCRQHGEKLTKYCVEDEELICDQCQGEEHEDHECNSIEEAIQEFKKELRAALIPLEEKLEMLNTAKQNCQQTSAHIGRQAQNTVRLIKENFEKLHQFLHDEEISMLRALGEEEEQKSQKMTEKMDRLTDEIMILQEAIRSIEEAMNEDELQFLRNYKKTSERVECIVKDPVEISEALIDVAKHIGCLKFRVWENMQTIVTYNPVILDPNTADVCVTLSDDLTTIRYSDEDQQVPDNPERFSFYECVLGSESFSSGRHTWDVEVGDCTEWALGVVTESVQRKEWLPPSPERGMWTVCLFAGEYRARAPTSAPLTFKKKPQKIRVQLDWEGGRVMFSDASDNTLLYKYKHKFTEKLYPYFSNTCKRHPMRISGEKVSVYTE</sequence>
<name>A0A5A9PRV0_9TELE</name>
<protein>
    <submittedName>
        <fullName evidence="8">Zinc-binding protein A33</fullName>
    </submittedName>
</protein>
<dbReference type="InterPro" id="IPR017907">
    <property type="entry name" value="Znf_RING_CS"/>
</dbReference>
<evidence type="ECO:0000256" key="1">
    <source>
        <dbReference type="ARBA" id="ARBA00022723"/>
    </source>
</evidence>
<dbReference type="PRINTS" id="PR01407">
    <property type="entry name" value="BUTYPHLNCDUF"/>
</dbReference>
<evidence type="ECO:0000313" key="8">
    <source>
        <dbReference type="EMBL" id="KAA0724930.1"/>
    </source>
</evidence>
<reference evidence="8 9" key="1">
    <citation type="journal article" date="2019" name="Mol. Ecol. Resour.">
        <title>Chromosome-level genome assembly of Triplophysa tibetana, a fish adapted to the harsh high-altitude environment of the Tibetan Plateau.</title>
        <authorList>
            <person name="Yang X."/>
            <person name="Liu H."/>
            <person name="Ma Z."/>
            <person name="Zou Y."/>
            <person name="Zou M."/>
            <person name="Mao Y."/>
            <person name="Li X."/>
            <person name="Wang H."/>
            <person name="Chen T."/>
            <person name="Wang W."/>
            <person name="Yang R."/>
        </authorList>
    </citation>
    <scope>NUCLEOTIDE SEQUENCE [LARGE SCALE GENOMIC DNA]</scope>
    <source>
        <strain evidence="8">TTIB1903HZAU</strain>
        <tissue evidence="8">Muscle</tissue>
    </source>
</reference>
<dbReference type="Gene3D" id="3.30.160.60">
    <property type="entry name" value="Classic Zinc Finger"/>
    <property type="match status" value="1"/>
</dbReference>
<evidence type="ECO:0000256" key="3">
    <source>
        <dbReference type="ARBA" id="ARBA00022833"/>
    </source>
</evidence>
<feature type="coiled-coil region" evidence="5">
    <location>
        <begin position="197"/>
        <end position="238"/>
    </location>
</feature>
<evidence type="ECO:0000256" key="4">
    <source>
        <dbReference type="PROSITE-ProRule" id="PRU00024"/>
    </source>
</evidence>
<dbReference type="PROSITE" id="PS50188">
    <property type="entry name" value="B302_SPRY"/>
    <property type="match status" value="1"/>
</dbReference>
<dbReference type="InterPro" id="IPR013320">
    <property type="entry name" value="ConA-like_dom_sf"/>
</dbReference>
<keyword evidence="5" id="KW-0175">Coiled coil</keyword>
<keyword evidence="2 4" id="KW-0863">Zinc-finger</keyword>
<feature type="domain" description="B box-type" evidence="6">
    <location>
        <begin position="84"/>
        <end position="124"/>
    </location>
</feature>
<dbReference type="Gene3D" id="2.60.120.920">
    <property type="match status" value="1"/>
</dbReference>
<dbReference type="PROSITE" id="PS50119">
    <property type="entry name" value="ZF_BBOX"/>
    <property type="match status" value="1"/>
</dbReference>
<dbReference type="SMART" id="SM00336">
    <property type="entry name" value="BBOX"/>
    <property type="match status" value="1"/>
</dbReference>
<evidence type="ECO:0000256" key="5">
    <source>
        <dbReference type="SAM" id="Coils"/>
    </source>
</evidence>
<organism evidence="8 9">
    <name type="scientific">Triplophysa tibetana</name>
    <dbReference type="NCBI Taxonomy" id="1572043"/>
    <lineage>
        <taxon>Eukaryota</taxon>
        <taxon>Metazoa</taxon>
        <taxon>Chordata</taxon>
        <taxon>Craniata</taxon>
        <taxon>Vertebrata</taxon>
        <taxon>Euteleostomi</taxon>
        <taxon>Actinopterygii</taxon>
        <taxon>Neopterygii</taxon>
        <taxon>Teleostei</taxon>
        <taxon>Ostariophysi</taxon>
        <taxon>Cypriniformes</taxon>
        <taxon>Nemacheilidae</taxon>
        <taxon>Triplophysa</taxon>
    </lineage>
</organism>
<dbReference type="AlphaFoldDB" id="A0A5A9PRV0"/>
<evidence type="ECO:0000256" key="2">
    <source>
        <dbReference type="ARBA" id="ARBA00022771"/>
    </source>
</evidence>